<dbReference type="PANTHER" id="PTHR21052:SF0">
    <property type="entry name" value="ALPHA-KETOGLUTARATE-DEPENDENT DIOXYGENASE ALKB HOMOLOG 7, MITOCHONDRIAL"/>
    <property type="match status" value="1"/>
</dbReference>
<comment type="caution">
    <text evidence="2">The sequence shown here is derived from an EMBL/GenBank/DDBJ whole genome shotgun (WGS) entry which is preliminary data.</text>
</comment>
<dbReference type="InterPro" id="IPR037151">
    <property type="entry name" value="AlkB-like_sf"/>
</dbReference>
<evidence type="ECO:0000313" key="3">
    <source>
        <dbReference type="Proteomes" id="UP001234178"/>
    </source>
</evidence>
<reference evidence="2 3" key="1">
    <citation type="journal article" date="2023" name="Nucleic Acids Res.">
        <title>The hologenome of Daphnia magna reveals possible DNA methylation and microbiome-mediated evolution of the host genome.</title>
        <authorList>
            <person name="Chaturvedi A."/>
            <person name="Li X."/>
            <person name="Dhandapani V."/>
            <person name="Marshall H."/>
            <person name="Kissane S."/>
            <person name="Cuenca-Cambronero M."/>
            <person name="Asole G."/>
            <person name="Calvet F."/>
            <person name="Ruiz-Romero M."/>
            <person name="Marangio P."/>
            <person name="Guigo R."/>
            <person name="Rago D."/>
            <person name="Mirbahai L."/>
            <person name="Eastwood N."/>
            <person name="Colbourne J.K."/>
            <person name="Zhou J."/>
            <person name="Mallon E."/>
            <person name="Orsini L."/>
        </authorList>
    </citation>
    <scope>NUCLEOTIDE SEQUENCE [LARGE SCALE GENOMIC DNA]</scope>
    <source>
        <strain evidence="2">LRV0_1</strain>
    </source>
</reference>
<organism evidence="2 3">
    <name type="scientific">Daphnia magna</name>
    <dbReference type="NCBI Taxonomy" id="35525"/>
    <lineage>
        <taxon>Eukaryota</taxon>
        <taxon>Metazoa</taxon>
        <taxon>Ecdysozoa</taxon>
        <taxon>Arthropoda</taxon>
        <taxon>Crustacea</taxon>
        <taxon>Branchiopoda</taxon>
        <taxon>Diplostraca</taxon>
        <taxon>Cladocera</taxon>
        <taxon>Anomopoda</taxon>
        <taxon>Daphniidae</taxon>
        <taxon>Daphnia</taxon>
    </lineage>
</organism>
<comment type="cofactor">
    <cofactor evidence="1">
        <name>Fe(2+)</name>
        <dbReference type="ChEBI" id="CHEBI:29033"/>
    </cofactor>
</comment>
<dbReference type="PANTHER" id="PTHR21052">
    <property type="entry name" value="SPERMATOGENESIS ASSOCIATED 11-RELATED"/>
    <property type="match status" value="1"/>
</dbReference>
<evidence type="ECO:0000313" key="2">
    <source>
        <dbReference type="EMBL" id="KAK4016013.1"/>
    </source>
</evidence>
<sequence>MALCLANVRPTWRRAIPLSAICSHSKALCFSSAESHAISPNLEFSPDCDEATKERLRGNMKIHEDFISAEEENNLLEELELKFKRSRYQYDHWDDAIHGYRETEKPTWNEVNNNVINRLRSFAFSATTMQHVHVLDLAENGHIKPHLDSIKFCGNTISGISLLSPSIMRLIHIQRPEIFAKALLPRRSLYIMKDFARYDFNHEILSNNESFFRGEKVTKTRRISVICRSPPPSS</sequence>
<name>A0ABQ9ZT86_9CRUS</name>
<dbReference type="Proteomes" id="UP001234178">
    <property type="component" value="Unassembled WGS sequence"/>
</dbReference>
<dbReference type="InterPro" id="IPR032870">
    <property type="entry name" value="ALKBH7-like"/>
</dbReference>
<accession>A0ABQ9ZT86</accession>
<gene>
    <name evidence="2" type="ORF">OUZ56_030976</name>
</gene>
<dbReference type="Gene3D" id="2.60.120.590">
    <property type="entry name" value="Alpha-ketoglutarate-dependent dioxygenase AlkB-like"/>
    <property type="match status" value="1"/>
</dbReference>
<evidence type="ECO:0000256" key="1">
    <source>
        <dbReference type="ARBA" id="ARBA00001954"/>
    </source>
</evidence>
<keyword evidence="3" id="KW-1185">Reference proteome</keyword>
<proteinExistence type="predicted"/>
<protein>
    <submittedName>
        <fullName evidence="2">Uncharacterized protein</fullName>
    </submittedName>
</protein>
<dbReference type="SUPFAM" id="SSF51197">
    <property type="entry name" value="Clavaminate synthase-like"/>
    <property type="match status" value="1"/>
</dbReference>
<dbReference type="EMBL" id="JAOYFB010000005">
    <property type="protein sequence ID" value="KAK4016013.1"/>
    <property type="molecule type" value="Genomic_DNA"/>
</dbReference>